<dbReference type="PROSITE" id="PS50011">
    <property type="entry name" value="PROTEIN_KINASE_DOM"/>
    <property type="match status" value="1"/>
</dbReference>
<evidence type="ECO:0000256" key="9">
    <source>
        <dbReference type="ARBA" id="ARBA00023136"/>
    </source>
</evidence>
<dbReference type="EnsemblPlants" id="KRG93548">
    <property type="protein sequence ID" value="KRG93548"/>
    <property type="gene ID" value="GLYMA_19G023500"/>
</dbReference>
<dbReference type="InterPro" id="IPR050823">
    <property type="entry name" value="Plant_Ser_Thr_Prot_Kinase"/>
</dbReference>
<keyword evidence="15" id="KW-1185">Reference proteome</keyword>
<evidence type="ECO:0000256" key="1">
    <source>
        <dbReference type="ARBA" id="ARBA00004236"/>
    </source>
</evidence>
<dbReference type="Gene3D" id="3.30.200.20">
    <property type="entry name" value="Phosphorylase Kinase, domain 1"/>
    <property type="match status" value="1"/>
</dbReference>
<dbReference type="GO" id="GO:0005524">
    <property type="term" value="F:ATP binding"/>
    <property type="evidence" value="ECO:0007669"/>
    <property type="project" value="UniProtKB-UniRule"/>
</dbReference>
<evidence type="ECO:0000256" key="11">
    <source>
        <dbReference type="SAM" id="MobiDB-lite"/>
    </source>
</evidence>
<evidence type="ECO:0000256" key="3">
    <source>
        <dbReference type="ARBA" id="ARBA00022475"/>
    </source>
</evidence>
<dbReference type="OMA" id="YCMEEDK"/>
<dbReference type="InterPro" id="IPR011009">
    <property type="entry name" value="Kinase-like_dom_sf"/>
</dbReference>
<evidence type="ECO:0000256" key="5">
    <source>
        <dbReference type="ARBA" id="ARBA00022679"/>
    </source>
</evidence>
<dbReference type="AlphaFoldDB" id="A0A0R0EH83"/>
<reference evidence="13 14" key="1">
    <citation type="journal article" date="2010" name="Nature">
        <title>Genome sequence of the palaeopolyploid soybean.</title>
        <authorList>
            <person name="Schmutz J."/>
            <person name="Cannon S.B."/>
            <person name="Schlueter J."/>
            <person name="Ma J."/>
            <person name="Mitros T."/>
            <person name="Nelson W."/>
            <person name="Hyten D.L."/>
            <person name="Song Q."/>
            <person name="Thelen J.J."/>
            <person name="Cheng J."/>
            <person name="Xu D."/>
            <person name="Hellsten U."/>
            <person name="May G.D."/>
            <person name="Yu Y."/>
            <person name="Sakurai T."/>
            <person name="Umezawa T."/>
            <person name="Bhattacharyya M.K."/>
            <person name="Sandhu D."/>
            <person name="Valliyodan B."/>
            <person name="Lindquist E."/>
            <person name="Peto M."/>
            <person name="Grant D."/>
            <person name="Shu S."/>
            <person name="Goodstein D."/>
            <person name="Barry K."/>
            <person name="Futrell-Griggs M."/>
            <person name="Abernathy B."/>
            <person name="Du J."/>
            <person name="Tian Z."/>
            <person name="Zhu L."/>
            <person name="Gill N."/>
            <person name="Joshi T."/>
            <person name="Libault M."/>
            <person name="Sethuraman A."/>
            <person name="Zhang X.-C."/>
            <person name="Shinozaki K."/>
            <person name="Nguyen H.T."/>
            <person name="Wing R.A."/>
            <person name="Cregan P."/>
            <person name="Specht J."/>
            <person name="Grimwood J."/>
            <person name="Rokhsar D."/>
            <person name="Stacey G."/>
            <person name="Shoemaker R.C."/>
            <person name="Jackson S.A."/>
        </authorList>
    </citation>
    <scope>NUCLEOTIDE SEQUENCE</scope>
    <source>
        <strain evidence="14">cv. Williams 82</strain>
        <tissue evidence="13">Callus</tissue>
    </source>
</reference>
<keyword evidence="4" id="KW-0723">Serine/threonine-protein kinase</keyword>
<comment type="subcellular location">
    <subcellularLocation>
        <location evidence="1">Cell membrane</location>
    </subcellularLocation>
</comment>
<reference evidence="14" key="2">
    <citation type="submission" date="2018-02" db="UniProtKB">
        <authorList>
            <consortium name="EnsemblPlants"/>
        </authorList>
    </citation>
    <scope>IDENTIFICATION</scope>
    <source>
        <strain evidence="14">Williams 82</strain>
    </source>
</reference>
<name>A0A0R0EH83_SOYBN</name>
<keyword evidence="5" id="KW-0808">Transferase</keyword>
<dbReference type="Gene3D" id="1.10.510.10">
    <property type="entry name" value="Transferase(Phosphotransferase) domain 1"/>
    <property type="match status" value="1"/>
</dbReference>
<dbReference type="InterPro" id="IPR017441">
    <property type="entry name" value="Protein_kinase_ATP_BS"/>
</dbReference>
<protein>
    <recommendedName>
        <fullName evidence="12">Protein kinase domain-containing protein</fullName>
    </recommendedName>
</protein>
<sequence length="448" mass="49962">METTSGAGNRIGYRSARRFKGERNKDVTYEEGSNFLKKLKIFLGCMFFSSKQEDSRSDKSRQGRNVTNDLVRHQPVTQRSLSTKRSKRSSATNLSQEIIQASSLRRFTFNDLKLATRNFESKNLLGEGGFGTVLKGWVNEHENFAARPGTGTPVAVKTLNPNGFQAATKHLTWPIRMKIAIGAANALAFLHEEASRPVIFRDFKTSNVLLDEDYNAKLSDFGLAQDAPVGDKTHVSTEVMGTQGYAAPEYVMTGHLTSKSDVYSFGVVLLEMLTGRRAVDQRVPRKEQNLVEWLRPRLREKDNFHYLMDPRLGGQYPMKSARRALWLATHCIRHNPKSRPLMSEVVRELKSLPLFRDDDDMVSQPGPTTSSVSSVSIPSTSLQRLDVGPSNQCCANKYGLRTGQSPYVRRHFQAYPLPLPDPGVGSSSNPTVASLSNVVVNPSVRQPI</sequence>
<feature type="region of interest" description="Disordered" evidence="11">
    <location>
        <begin position="54"/>
        <end position="92"/>
    </location>
</feature>
<dbReference type="InParanoid" id="A0A0R0EH83"/>
<dbReference type="EMBL" id="CM000852">
    <property type="protein sequence ID" value="KRG93548.1"/>
    <property type="molecule type" value="Genomic_DNA"/>
</dbReference>
<keyword evidence="8 10" id="KW-0067">ATP-binding</keyword>
<evidence type="ECO:0000256" key="8">
    <source>
        <dbReference type="ARBA" id="ARBA00022840"/>
    </source>
</evidence>
<evidence type="ECO:0000313" key="13">
    <source>
        <dbReference type="EMBL" id="KRG93548.1"/>
    </source>
</evidence>
<feature type="compositionally biased region" description="Low complexity" evidence="11">
    <location>
        <begin position="362"/>
        <end position="381"/>
    </location>
</feature>
<gene>
    <name evidence="13" type="ORF">GLYMA_19G023500</name>
</gene>
<evidence type="ECO:0000313" key="15">
    <source>
        <dbReference type="Proteomes" id="UP000008827"/>
    </source>
</evidence>
<evidence type="ECO:0000256" key="7">
    <source>
        <dbReference type="ARBA" id="ARBA00022777"/>
    </source>
</evidence>
<evidence type="ECO:0000256" key="2">
    <source>
        <dbReference type="ARBA" id="ARBA00008684"/>
    </source>
</evidence>
<keyword evidence="9" id="KW-0472">Membrane</keyword>
<organism evidence="13">
    <name type="scientific">Glycine max</name>
    <name type="common">Soybean</name>
    <name type="synonym">Glycine hispida</name>
    <dbReference type="NCBI Taxonomy" id="3847"/>
    <lineage>
        <taxon>Eukaryota</taxon>
        <taxon>Viridiplantae</taxon>
        <taxon>Streptophyta</taxon>
        <taxon>Embryophyta</taxon>
        <taxon>Tracheophyta</taxon>
        <taxon>Spermatophyta</taxon>
        <taxon>Magnoliopsida</taxon>
        <taxon>eudicotyledons</taxon>
        <taxon>Gunneridae</taxon>
        <taxon>Pentapetalae</taxon>
        <taxon>rosids</taxon>
        <taxon>fabids</taxon>
        <taxon>Fabales</taxon>
        <taxon>Fabaceae</taxon>
        <taxon>Papilionoideae</taxon>
        <taxon>50 kb inversion clade</taxon>
        <taxon>NPAAA clade</taxon>
        <taxon>indigoferoid/millettioid clade</taxon>
        <taxon>Phaseoleae</taxon>
        <taxon>Glycine</taxon>
        <taxon>Glycine subgen. Soja</taxon>
    </lineage>
</organism>
<keyword evidence="7" id="KW-0418">Kinase</keyword>
<feature type="binding site" evidence="10">
    <location>
        <position position="157"/>
    </location>
    <ligand>
        <name>ATP</name>
        <dbReference type="ChEBI" id="CHEBI:30616"/>
    </ligand>
</feature>
<dbReference type="PROSITE" id="PS00107">
    <property type="entry name" value="PROTEIN_KINASE_ATP"/>
    <property type="match status" value="1"/>
</dbReference>
<keyword evidence="3" id="KW-1003">Cell membrane</keyword>
<feature type="domain" description="Protein kinase" evidence="12">
    <location>
        <begin position="1"/>
        <end position="355"/>
    </location>
</feature>
<feature type="region of interest" description="Disordered" evidence="11">
    <location>
        <begin position="357"/>
        <end position="383"/>
    </location>
</feature>
<dbReference type="Pfam" id="PF00069">
    <property type="entry name" value="Pkinase"/>
    <property type="match status" value="1"/>
</dbReference>
<proteinExistence type="inferred from homology"/>
<reference evidence="13" key="3">
    <citation type="submission" date="2018-07" db="EMBL/GenBank/DDBJ databases">
        <title>WGS assembly of Glycine max.</title>
        <authorList>
            <person name="Schmutz J."/>
            <person name="Cannon S."/>
            <person name="Schlueter J."/>
            <person name="Ma J."/>
            <person name="Mitros T."/>
            <person name="Nelson W."/>
            <person name="Hyten D."/>
            <person name="Song Q."/>
            <person name="Thelen J."/>
            <person name="Cheng J."/>
            <person name="Xu D."/>
            <person name="Hellsten U."/>
            <person name="May G."/>
            <person name="Yu Y."/>
            <person name="Sakurai T."/>
            <person name="Umezawa T."/>
            <person name="Bhattacharyya M."/>
            <person name="Sandhu D."/>
            <person name="Valliyodan B."/>
            <person name="Lindquist E."/>
            <person name="Peto M."/>
            <person name="Grant D."/>
            <person name="Shu S."/>
            <person name="Goodstein D."/>
            <person name="Barry K."/>
            <person name="Futrell-Griggs M."/>
            <person name="Abernathy B."/>
            <person name="Du J."/>
            <person name="Tian Z."/>
            <person name="Zhu L."/>
            <person name="Gill N."/>
            <person name="Joshi T."/>
            <person name="Libault M."/>
            <person name="Sethuraman A."/>
            <person name="Zhang X."/>
            <person name="Shinozaki K."/>
            <person name="Nguyen H."/>
            <person name="Wing R."/>
            <person name="Cregan P."/>
            <person name="Specht J."/>
            <person name="Grimwood J."/>
            <person name="Rokhsar D."/>
            <person name="Stacey G."/>
            <person name="Shoemaker R."/>
            <person name="Jackson S."/>
        </authorList>
    </citation>
    <scope>NUCLEOTIDE SEQUENCE</scope>
    <source>
        <tissue evidence="13">Callus</tissue>
    </source>
</reference>
<dbReference type="FunFam" id="1.10.510.10:FF:000032">
    <property type="entry name" value="Serine/threonine-protein kinase PBS1"/>
    <property type="match status" value="1"/>
</dbReference>
<evidence type="ECO:0000313" key="14">
    <source>
        <dbReference type="EnsemblPlants" id="KRG93548"/>
    </source>
</evidence>
<dbReference type="Gramene" id="KRG93548">
    <property type="protein sequence ID" value="KRG93548"/>
    <property type="gene ID" value="GLYMA_19G023500"/>
</dbReference>
<dbReference type="PANTHER" id="PTHR45621">
    <property type="entry name" value="OS01G0588500 PROTEIN-RELATED"/>
    <property type="match status" value="1"/>
</dbReference>
<evidence type="ECO:0000256" key="6">
    <source>
        <dbReference type="ARBA" id="ARBA00022741"/>
    </source>
</evidence>
<comment type="similarity">
    <text evidence="2">Belongs to the protein kinase superfamily. Ser/Thr protein kinase family.</text>
</comment>
<dbReference type="SUPFAM" id="SSF56112">
    <property type="entry name" value="Protein kinase-like (PK-like)"/>
    <property type="match status" value="1"/>
</dbReference>
<accession>A0A0R0EH83</accession>
<dbReference type="GO" id="GO:0004674">
    <property type="term" value="F:protein serine/threonine kinase activity"/>
    <property type="evidence" value="ECO:0007669"/>
    <property type="project" value="UniProtKB-KW"/>
</dbReference>
<evidence type="ECO:0000256" key="10">
    <source>
        <dbReference type="PROSITE-ProRule" id="PRU10141"/>
    </source>
</evidence>
<dbReference type="SMR" id="A0A0R0EH83"/>
<evidence type="ECO:0000259" key="12">
    <source>
        <dbReference type="PROSITE" id="PS50011"/>
    </source>
</evidence>
<evidence type="ECO:0000256" key="4">
    <source>
        <dbReference type="ARBA" id="ARBA00022527"/>
    </source>
</evidence>
<keyword evidence="6 10" id="KW-0547">Nucleotide-binding</keyword>
<dbReference type="InterPro" id="IPR000719">
    <property type="entry name" value="Prot_kinase_dom"/>
</dbReference>
<dbReference type="Proteomes" id="UP000008827">
    <property type="component" value="Chromosome 19"/>
</dbReference>
<dbReference type="GO" id="GO:0005886">
    <property type="term" value="C:plasma membrane"/>
    <property type="evidence" value="ECO:0007669"/>
    <property type="project" value="UniProtKB-SubCell"/>
</dbReference>